<reference evidence="2 3" key="1">
    <citation type="submission" date="2009-01" db="EMBL/GenBank/DDBJ databases">
        <authorList>
            <person name="Fulton L."/>
            <person name="Clifton S."/>
            <person name="Chinwalla A.T."/>
            <person name="Mitreva M."/>
            <person name="Sodergren E."/>
            <person name="Weinstock G."/>
            <person name="Clifton S."/>
            <person name="Dooling D.J."/>
            <person name="Fulton B."/>
            <person name="Minx P."/>
            <person name="Pepin K.H."/>
            <person name="Johnson M."/>
            <person name="Bhonagiri V."/>
            <person name="Nash W.E."/>
            <person name="Mardis E.R."/>
            <person name="Wilson R.K."/>
        </authorList>
    </citation>
    <scope>NUCLEOTIDE SEQUENCE [LARGE SCALE GENOMIC DNA]</scope>
    <source>
        <strain evidence="2 3">ATCC 23834</strain>
    </source>
</reference>
<organism evidence="2 3">
    <name type="scientific">Eikenella corrodens ATCC 23834</name>
    <dbReference type="NCBI Taxonomy" id="546274"/>
    <lineage>
        <taxon>Bacteria</taxon>
        <taxon>Pseudomonadati</taxon>
        <taxon>Pseudomonadota</taxon>
        <taxon>Betaproteobacteria</taxon>
        <taxon>Neisseriales</taxon>
        <taxon>Neisseriaceae</taxon>
        <taxon>Eikenella</taxon>
    </lineage>
</organism>
<evidence type="ECO:0000313" key="3">
    <source>
        <dbReference type="Proteomes" id="UP000005837"/>
    </source>
</evidence>
<comment type="caution">
    <text evidence="2">The sequence shown here is derived from an EMBL/GenBank/DDBJ whole genome shotgun (WGS) entry which is preliminary data.</text>
</comment>
<dbReference type="EMBL" id="ACEA01000038">
    <property type="protein sequence ID" value="EEG23540.1"/>
    <property type="molecule type" value="Genomic_DNA"/>
</dbReference>
<keyword evidence="1" id="KW-0472">Membrane</keyword>
<sequence length="179" mass="20735">MYQPRGYLKTFYVFQVASCQFAYSFFIIPPLISTIRKHIMPSPISIGSTALLAGLVCLTAGCASLDTRMKRFVGKPIDAVIKSYGVEPTEGRVKSGNNRYAYLWRYTYYSYGGREYEGSSQNGPIITNYYSDVCYGQNQDRIFYTDNQGIIVDYYWQNSNKWRVNCRTHQIGRYFRRSL</sequence>
<proteinExistence type="predicted"/>
<evidence type="ECO:0000256" key="1">
    <source>
        <dbReference type="SAM" id="Phobius"/>
    </source>
</evidence>
<feature type="transmembrane region" description="Helical" evidence="1">
    <location>
        <begin position="12"/>
        <end position="32"/>
    </location>
</feature>
<accession>C0DWR3</accession>
<feature type="transmembrane region" description="Helical" evidence="1">
    <location>
        <begin position="44"/>
        <end position="65"/>
    </location>
</feature>
<keyword evidence="1" id="KW-1133">Transmembrane helix</keyword>
<dbReference type="AlphaFoldDB" id="C0DWR3"/>
<gene>
    <name evidence="2" type="ORF">EIKCOROL_01816</name>
</gene>
<dbReference type="HOGENOM" id="CLU_128663_0_0_4"/>
<dbReference type="Proteomes" id="UP000005837">
    <property type="component" value="Unassembled WGS sequence"/>
</dbReference>
<evidence type="ECO:0000313" key="2">
    <source>
        <dbReference type="EMBL" id="EEG23540.1"/>
    </source>
</evidence>
<protein>
    <submittedName>
        <fullName evidence="2">Uncharacterized protein</fullName>
    </submittedName>
</protein>
<keyword evidence="1" id="KW-0812">Transmembrane</keyword>
<name>C0DWR3_EIKCO</name>